<organism evidence="2 3">
    <name type="scientific">Limnohabitans lacus</name>
    <dbReference type="NCBI Taxonomy" id="3045173"/>
    <lineage>
        <taxon>Bacteria</taxon>
        <taxon>Pseudomonadati</taxon>
        <taxon>Pseudomonadota</taxon>
        <taxon>Betaproteobacteria</taxon>
        <taxon>Burkholderiales</taxon>
        <taxon>Comamonadaceae</taxon>
        <taxon>Limnohabitans</taxon>
    </lineage>
</organism>
<dbReference type="PANTHER" id="PTHR33375">
    <property type="entry name" value="CHROMOSOME-PARTITIONING PROTEIN PARB-RELATED"/>
    <property type="match status" value="1"/>
</dbReference>
<dbReference type="CDD" id="cd16411">
    <property type="entry name" value="ParB_N_like"/>
    <property type="match status" value="1"/>
</dbReference>
<dbReference type="Gene3D" id="1.10.10.2830">
    <property type="match status" value="1"/>
</dbReference>
<dbReference type="Proteomes" id="UP001431902">
    <property type="component" value="Unassembled WGS sequence"/>
</dbReference>
<evidence type="ECO:0000259" key="1">
    <source>
        <dbReference type="SMART" id="SM00470"/>
    </source>
</evidence>
<keyword evidence="3" id="KW-1185">Reference proteome</keyword>
<proteinExistence type="predicted"/>
<protein>
    <submittedName>
        <fullName evidence="2">Plasmid partitioning protein RepB C-terminal domain-containing protein</fullName>
    </submittedName>
</protein>
<reference evidence="2" key="1">
    <citation type="submission" date="2023-05" db="EMBL/GenBank/DDBJ databases">
        <title>Limnohabitans sp. strain HM2-2 Genome sequencing and assembly.</title>
        <authorList>
            <person name="Jung Y."/>
        </authorList>
    </citation>
    <scope>NUCLEOTIDE SEQUENCE</scope>
    <source>
        <strain evidence="2">HM2-2</strain>
    </source>
</reference>
<dbReference type="InterPro" id="IPR050336">
    <property type="entry name" value="Chromosome_partition/occlusion"/>
</dbReference>
<gene>
    <name evidence="2" type="ORF">QLQ16_12500</name>
</gene>
<accession>A0ABT6X951</accession>
<dbReference type="Pfam" id="PF02195">
    <property type="entry name" value="ParB_N"/>
    <property type="match status" value="1"/>
</dbReference>
<dbReference type="InterPro" id="IPR011111">
    <property type="entry name" value="Plasmid_RepB"/>
</dbReference>
<evidence type="ECO:0000313" key="3">
    <source>
        <dbReference type="Proteomes" id="UP001431902"/>
    </source>
</evidence>
<dbReference type="Gene3D" id="3.90.1530.30">
    <property type="match status" value="1"/>
</dbReference>
<dbReference type="SMART" id="SM00470">
    <property type="entry name" value="ParB"/>
    <property type="match status" value="1"/>
</dbReference>
<dbReference type="SUPFAM" id="SSF109709">
    <property type="entry name" value="KorB DNA-binding domain-like"/>
    <property type="match status" value="1"/>
</dbReference>
<name>A0ABT6X951_9BURK</name>
<evidence type="ECO:0000313" key="2">
    <source>
        <dbReference type="EMBL" id="MDI9234650.1"/>
    </source>
</evidence>
<dbReference type="PANTHER" id="PTHR33375:SF1">
    <property type="entry name" value="CHROMOSOME-PARTITIONING PROTEIN PARB-RELATED"/>
    <property type="match status" value="1"/>
</dbReference>
<comment type="caution">
    <text evidence="2">The sequence shown here is derived from an EMBL/GenBank/DDBJ whole genome shotgun (WGS) entry which is preliminary data.</text>
</comment>
<dbReference type="Pfam" id="PF07506">
    <property type="entry name" value="RepB"/>
    <property type="match status" value="1"/>
</dbReference>
<feature type="domain" description="ParB-like N-terminal" evidence="1">
    <location>
        <begin position="11"/>
        <end position="102"/>
    </location>
</feature>
<dbReference type="SUPFAM" id="SSF110849">
    <property type="entry name" value="ParB/Sulfiredoxin"/>
    <property type="match status" value="1"/>
</dbReference>
<dbReference type="InterPro" id="IPR003115">
    <property type="entry name" value="ParB_N"/>
</dbReference>
<dbReference type="InterPro" id="IPR036086">
    <property type="entry name" value="ParB/Sulfiredoxin_sf"/>
</dbReference>
<dbReference type="EMBL" id="JASGBH010000009">
    <property type="protein sequence ID" value="MDI9234650.1"/>
    <property type="molecule type" value="Genomic_DNA"/>
</dbReference>
<sequence>MSESRKKPQLKMIPISSIEVLNPRERNQRVFDDIVGNISKIGLKKPITVTNRPNPNGEEHYLLICGEGRMKAFMTLGETEIPAMVIEVDDDDAFIMSLAENIARRQGRSIELLAGVLRLKDQGYDKKAIAEKTGLSVDYIHGILQLLESGEDRLLIAVESGKIPLYVAMEINKANNDDKAIQRALQDAYESGHLRGKQLIMARRVVEKRHTLGRSVRHRVRPRTTGDVTSLSLVRSYQKEVDRQKLIIKKSDFAQQRLMFVIGALRSLLTNENFTNLLRAEGLDTLPTFLAERVWPNGVAT</sequence>